<dbReference type="EMBL" id="QOKW01000008">
    <property type="protein sequence ID" value="KAA0680748.1"/>
    <property type="molecule type" value="Genomic_DNA"/>
</dbReference>
<dbReference type="InterPro" id="IPR001789">
    <property type="entry name" value="Sig_transdc_resp-reg_receiver"/>
</dbReference>
<dbReference type="GO" id="GO:0000160">
    <property type="term" value="P:phosphorelay signal transduction system"/>
    <property type="evidence" value="ECO:0007669"/>
    <property type="project" value="InterPro"/>
</dbReference>
<evidence type="ECO:0000313" key="6">
    <source>
        <dbReference type="Proteomes" id="UP000480854"/>
    </source>
</evidence>
<dbReference type="RefSeq" id="WP_149469322.1">
    <property type="nucleotide sequence ID" value="NZ_QOKW01000008.1"/>
</dbReference>
<accession>A0A9W7NJX1</accession>
<evidence type="ECO:0000256" key="3">
    <source>
        <dbReference type="SAM" id="MobiDB-lite"/>
    </source>
</evidence>
<dbReference type="Gene3D" id="3.40.50.2300">
    <property type="match status" value="1"/>
</dbReference>
<dbReference type="PROSITE" id="PS50110">
    <property type="entry name" value="RESPONSE_REGULATORY"/>
    <property type="match status" value="1"/>
</dbReference>
<protein>
    <submittedName>
        <fullName evidence="5">Response regulator</fullName>
    </submittedName>
</protein>
<dbReference type="InterPro" id="IPR011006">
    <property type="entry name" value="CheY-like_superfamily"/>
</dbReference>
<dbReference type="PANTHER" id="PTHR44591">
    <property type="entry name" value="STRESS RESPONSE REGULATOR PROTEIN 1"/>
    <property type="match status" value="1"/>
</dbReference>
<dbReference type="PANTHER" id="PTHR44591:SF25">
    <property type="entry name" value="CHEMOTAXIS TWO-COMPONENT RESPONSE REGULATOR"/>
    <property type="match status" value="1"/>
</dbReference>
<evidence type="ECO:0000256" key="1">
    <source>
        <dbReference type="ARBA" id="ARBA00022553"/>
    </source>
</evidence>
<dbReference type="SUPFAM" id="SSF52172">
    <property type="entry name" value="CheY-like"/>
    <property type="match status" value="1"/>
</dbReference>
<sequence>MSSTILILDDSPTMVMSLSRILQKSGYAVVTAANGKDGLEKLKTGTRPNLILTDLNMPVMDGITFIKEARKNSSTRFTPIVVLTTESMPGKRDEARSAGASGWLTKPTPPDELLATLKQLLPS</sequence>
<feature type="modified residue" description="4-aspartylphosphate" evidence="2">
    <location>
        <position position="54"/>
    </location>
</feature>
<evidence type="ECO:0000259" key="4">
    <source>
        <dbReference type="PROSITE" id="PS50110"/>
    </source>
</evidence>
<feature type="domain" description="Response regulatory" evidence="4">
    <location>
        <begin position="4"/>
        <end position="121"/>
    </location>
</feature>
<dbReference type="Proteomes" id="UP000480854">
    <property type="component" value="Unassembled WGS sequence"/>
</dbReference>
<comment type="caution">
    <text evidence="5">The sequence shown here is derived from an EMBL/GenBank/DDBJ whole genome shotgun (WGS) entry which is preliminary data.</text>
</comment>
<keyword evidence="6" id="KW-1185">Reference proteome</keyword>
<proteinExistence type="predicted"/>
<dbReference type="Pfam" id="PF00072">
    <property type="entry name" value="Response_reg"/>
    <property type="match status" value="1"/>
</dbReference>
<reference evidence="5 6" key="1">
    <citation type="submission" date="2018-07" db="EMBL/GenBank/DDBJ databases">
        <title>Genome sequence of Azospirillum sp. ATCC 49961.</title>
        <authorList>
            <person name="Sant'Anna F.H."/>
            <person name="Baldani J.I."/>
            <person name="Zilli J.E."/>
            <person name="Reis V.M."/>
            <person name="Hartmann A."/>
            <person name="Cruz L."/>
            <person name="de Souza E.M."/>
            <person name="de Oliveira Pedrosa F."/>
            <person name="Passaglia L.M.P."/>
        </authorList>
    </citation>
    <scope>NUCLEOTIDE SEQUENCE [LARGE SCALE GENOMIC DNA]</scope>
    <source>
        <strain evidence="5 6">ATCC 49961</strain>
    </source>
</reference>
<dbReference type="AlphaFoldDB" id="A0A9W7NJX1"/>
<dbReference type="SMART" id="SM00448">
    <property type="entry name" value="REC"/>
    <property type="match status" value="1"/>
</dbReference>
<organism evidence="5 6">
    <name type="scientific">Roseomonas genomospecies 6</name>
    <dbReference type="NCBI Taxonomy" id="214106"/>
    <lineage>
        <taxon>Bacteria</taxon>
        <taxon>Pseudomonadati</taxon>
        <taxon>Pseudomonadota</taxon>
        <taxon>Alphaproteobacteria</taxon>
        <taxon>Acetobacterales</taxon>
        <taxon>Roseomonadaceae</taxon>
        <taxon>Roseomonas</taxon>
    </lineage>
</organism>
<feature type="region of interest" description="Disordered" evidence="3">
    <location>
        <begin position="88"/>
        <end position="110"/>
    </location>
</feature>
<dbReference type="InterPro" id="IPR050595">
    <property type="entry name" value="Bact_response_regulator"/>
</dbReference>
<keyword evidence="1 2" id="KW-0597">Phosphoprotein</keyword>
<name>A0A9W7NJX1_9PROT</name>
<evidence type="ECO:0000313" key="5">
    <source>
        <dbReference type="EMBL" id="KAA0680748.1"/>
    </source>
</evidence>
<evidence type="ECO:0000256" key="2">
    <source>
        <dbReference type="PROSITE-ProRule" id="PRU00169"/>
    </source>
</evidence>
<gene>
    <name evidence="5" type="ORF">DS843_13005</name>
</gene>
<dbReference type="OrthoDB" id="9800897at2"/>